<dbReference type="Pfam" id="PF09664">
    <property type="entry name" value="DUF2399"/>
    <property type="match status" value="1"/>
</dbReference>
<dbReference type="Pfam" id="PF11796">
    <property type="entry name" value="DUF3323"/>
    <property type="match status" value="1"/>
</dbReference>
<accession>A0A6M6DYH6</accession>
<feature type="domain" description="Conserved hypothetical protein CHP02679 N terminus" evidence="2">
    <location>
        <begin position="42"/>
        <end position="250"/>
    </location>
</feature>
<evidence type="ECO:0000259" key="1">
    <source>
        <dbReference type="Pfam" id="PF09664"/>
    </source>
</evidence>
<dbReference type="Proteomes" id="UP000501076">
    <property type="component" value="Plasmid pFDU301A"/>
</dbReference>
<keyword evidence="3" id="KW-0614">Plasmid</keyword>
<dbReference type="AlphaFoldDB" id="A0A6M6DYH6"/>
<organism evidence="3 4">
    <name type="scientific">Priestia megaterium</name>
    <name type="common">Bacillus megaterium</name>
    <dbReference type="NCBI Taxonomy" id="1404"/>
    <lineage>
        <taxon>Bacteria</taxon>
        <taxon>Bacillati</taxon>
        <taxon>Bacillota</taxon>
        <taxon>Bacilli</taxon>
        <taxon>Bacillales</taxon>
        <taxon>Bacillaceae</taxon>
        <taxon>Priestia</taxon>
    </lineage>
</organism>
<reference evidence="3 4" key="1">
    <citation type="submission" date="2019-10" db="EMBL/GenBank/DDBJ databases">
        <title>Complete genome sequences for adaption low water activity.</title>
        <authorList>
            <person name="Zhao L."/>
            <person name="Zhong J."/>
        </authorList>
    </citation>
    <scope>NUCLEOTIDE SEQUENCE [LARGE SCALE GENOMIC DNA]</scope>
    <source>
        <strain evidence="3 4">FDU301</strain>
        <plasmid evidence="4">pfdu301a</plasmid>
    </source>
</reference>
<feature type="domain" description="DUF2399" evidence="1">
    <location>
        <begin position="277"/>
        <end position="429"/>
    </location>
</feature>
<evidence type="ECO:0000313" key="4">
    <source>
        <dbReference type="Proteomes" id="UP000501076"/>
    </source>
</evidence>
<dbReference type="EMBL" id="CP045273">
    <property type="protein sequence ID" value="QJX79961.1"/>
    <property type="molecule type" value="Genomic_DNA"/>
</dbReference>
<proteinExistence type="predicted"/>
<evidence type="ECO:0000313" key="3">
    <source>
        <dbReference type="EMBL" id="QJX79961.1"/>
    </source>
</evidence>
<dbReference type="Gene3D" id="3.40.1360.10">
    <property type="match status" value="1"/>
</dbReference>
<gene>
    <name evidence="3" type="ORF">FDZ14_28065</name>
</gene>
<name>A0A6M6DYH6_PRIMG</name>
<evidence type="ECO:0000259" key="2">
    <source>
        <dbReference type="Pfam" id="PF11796"/>
    </source>
</evidence>
<protein>
    <submittedName>
        <fullName evidence="3">DUF2399 domain-containing protein</fullName>
    </submittedName>
</protein>
<dbReference type="InterPro" id="IPR024466">
    <property type="entry name" value="CHP02679_N"/>
</dbReference>
<geneLocation type="plasmid" evidence="4">
    <name>pfdu301a</name>
</geneLocation>
<dbReference type="InterPro" id="IPR024465">
    <property type="entry name" value="DUF2399"/>
</dbReference>
<sequence length="434" mass="50129">MIGRGYKVTPNEEAIKYFRERAGFFRLFLEFAKKIESLGSTGGSVELTNLTSEEQVLLRNWFQKDFSTQKSARISLKKFEEKFKETRFNEALLFEVVEGVVGRKLIYKKEEKAEGERLRCKYFESLSKSYNSEATNILTTAILNKHPLHVGFITAYNKGNFGEIEKVYKALSLLPISKSVRLALFAERVTGNPHEFDADGKFISALQVVREKIYGVVTRNNPNAEYINQLLFDFGILKDDITNYVTIYGLVGERNEQVLNSWKESFREGSVRNEPLKEIAKLDRVYPIKKDSPVFIVENSGLFSSIVDELDNYPVSIICTHGQFKLAAVQILKMLVKEDCEIYYSGDFDPEGLNMAYSLKQRYPSNVHYWRYSIEDYIATLSSVELKQNRLQKLNNINDDELDKVIQHMKKVRKAAYQEKQIKELVKDIKKAII</sequence>